<comment type="caution">
    <text evidence="1">The sequence shown here is derived from an EMBL/GenBank/DDBJ whole genome shotgun (WGS) entry which is preliminary data.</text>
</comment>
<accession>A0A6M0QCV4</accession>
<dbReference type="SUPFAM" id="SSF55811">
    <property type="entry name" value="Nudix"/>
    <property type="match status" value="1"/>
</dbReference>
<dbReference type="Proteomes" id="UP000481043">
    <property type="component" value="Unassembled WGS sequence"/>
</dbReference>
<protein>
    <recommendedName>
        <fullName evidence="3">NUDIX domain-containing protein</fullName>
    </recommendedName>
</protein>
<dbReference type="AlphaFoldDB" id="A0A6M0QCV4"/>
<sequence>MVIPYTICFIKKNEELLMLYRMKSPNLHKWNGVGGKIEIGENPLQSV</sequence>
<organism evidence="1 2">
    <name type="scientific">Bacillus mesophilus</name>
    <dbReference type="NCBI Taxonomy" id="1808955"/>
    <lineage>
        <taxon>Bacteria</taxon>
        <taxon>Bacillati</taxon>
        <taxon>Bacillota</taxon>
        <taxon>Bacilli</taxon>
        <taxon>Bacillales</taxon>
        <taxon>Bacillaceae</taxon>
        <taxon>Bacillus</taxon>
    </lineage>
</organism>
<dbReference type="InterPro" id="IPR015797">
    <property type="entry name" value="NUDIX_hydrolase-like_dom_sf"/>
</dbReference>
<proteinExistence type="predicted"/>
<dbReference type="Gene3D" id="3.90.79.10">
    <property type="entry name" value="Nucleoside Triphosphate Pyrophosphohydrolase"/>
    <property type="match status" value="1"/>
</dbReference>
<gene>
    <name evidence="1" type="ORF">G4D63_17780</name>
</gene>
<name>A0A6M0QCV4_9BACI</name>
<reference evidence="1 2" key="1">
    <citation type="submission" date="2020-02" db="EMBL/GenBank/DDBJ databases">
        <title>Bacillus aquiflavi sp. nov., isolated from yellow water of strong flavor Chinese baijiu in Yibin region of China.</title>
        <authorList>
            <person name="Xie J."/>
        </authorList>
    </citation>
    <scope>NUCLEOTIDE SEQUENCE [LARGE SCALE GENOMIC DNA]</scope>
    <source>
        <strain evidence="1 2">SA4</strain>
    </source>
</reference>
<keyword evidence="2" id="KW-1185">Reference proteome</keyword>
<evidence type="ECO:0000313" key="1">
    <source>
        <dbReference type="EMBL" id="NEY73569.1"/>
    </source>
</evidence>
<evidence type="ECO:0000313" key="2">
    <source>
        <dbReference type="Proteomes" id="UP000481043"/>
    </source>
</evidence>
<dbReference type="RefSeq" id="WP_163181246.1">
    <property type="nucleotide sequence ID" value="NZ_JAAIWM010000008.1"/>
</dbReference>
<evidence type="ECO:0008006" key="3">
    <source>
        <dbReference type="Google" id="ProtNLM"/>
    </source>
</evidence>
<dbReference type="EMBL" id="JAAIWM010000008">
    <property type="protein sequence ID" value="NEY73569.1"/>
    <property type="molecule type" value="Genomic_DNA"/>
</dbReference>